<name>A0A820A781_9BILA</name>
<feature type="non-terminal residue" evidence="1">
    <location>
        <position position="1"/>
    </location>
</feature>
<dbReference type="EMBL" id="CAJOBD010012519">
    <property type="protein sequence ID" value="CAF4181244.1"/>
    <property type="molecule type" value="Genomic_DNA"/>
</dbReference>
<protein>
    <submittedName>
        <fullName evidence="1">Uncharacterized protein</fullName>
    </submittedName>
</protein>
<dbReference type="Proteomes" id="UP000663836">
    <property type="component" value="Unassembled WGS sequence"/>
</dbReference>
<proteinExistence type="predicted"/>
<accession>A0A820A781</accession>
<evidence type="ECO:0000313" key="2">
    <source>
        <dbReference type="Proteomes" id="UP000663836"/>
    </source>
</evidence>
<organism evidence="1 2">
    <name type="scientific">Rotaria sordida</name>
    <dbReference type="NCBI Taxonomy" id="392033"/>
    <lineage>
        <taxon>Eukaryota</taxon>
        <taxon>Metazoa</taxon>
        <taxon>Spiralia</taxon>
        <taxon>Gnathifera</taxon>
        <taxon>Rotifera</taxon>
        <taxon>Eurotatoria</taxon>
        <taxon>Bdelloidea</taxon>
        <taxon>Philodinida</taxon>
        <taxon>Philodinidae</taxon>
        <taxon>Rotaria</taxon>
    </lineage>
</organism>
<gene>
    <name evidence="1" type="ORF">JBS370_LOCUS35523</name>
</gene>
<evidence type="ECO:0000313" key="1">
    <source>
        <dbReference type="EMBL" id="CAF4181244.1"/>
    </source>
</evidence>
<sequence length="20" mass="2421">EKRDVILLQQVETFPLTLYD</sequence>
<comment type="caution">
    <text evidence="1">The sequence shown here is derived from an EMBL/GenBank/DDBJ whole genome shotgun (WGS) entry which is preliminary data.</text>
</comment>
<dbReference type="AlphaFoldDB" id="A0A820A781"/>
<reference evidence="1" key="1">
    <citation type="submission" date="2021-02" db="EMBL/GenBank/DDBJ databases">
        <authorList>
            <person name="Nowell W R."/>
        </authorList>
    </citation>
    <scope>NUCLEOTIDE SEQUENCE</scope>
</reference>